<accession>A0A4Y9T2M6</accession>
<gene>
    <name evidence="1" type="ORF">E4O92_05205</name>
</gene>
<sequence>MTVMLNGRKLAALVDTGVHHTTVTLAAAKRAGFTVDAPGVKRLEDIRVVGTNRRVAHWSAPIDTFSIGSETIRGGEIDVIDSEGWDGIDVRLGQDFLRTHRLLFAMGQRKLYLAYLGGDVFNRRNGLEPRIPQQAQAPKTAAR</sequence>
<dbReference type="OrthoDB" id="8755602at2"/>
<keyword evidence="2" id="KW-1185">Reference proteome</keyword>
<dbReference type="AlphaFoldDB" id="A0A4Y9T2M6"/>
<proteinExistence type="predicted"/>
<organism evidence="1 2">
    <name type="scientific">Massilia horti</name>
    <dbReference type="NCBI Taxonomy" id="2562153"/>
    <lineage>
        <taxon>Bacteria</taxon>
        <taxon>Pseudomonadati</taxon>
        <taxon>Pseudomonadota</taxon>
        <taxon>Betaproteobacteria</taxon>
        <taxon>Burkholderiales</taxon>
        <taxon>Oxalobacteraceae</taxon>
        <taxon>Telluria group</taxon>
        <taxon>Massilia</taxon>
    </lineage>
</organism>
<dbReference type="Proteomes" id="UP000297258">
    <property type="component" value="Unassembled WGS sequence"/>
</dbReference>
<reference evidence="1 2" key="1">
    <citation type="submission" date="2019-03" db="EMBL/GenBank/DDBJ databases">
        <title>Draft genome of Massilia hortus sp. nov., a novel bacterial species of the Oxalobacteraceae family.</title>
        <authorList>
            <person name="Peta V."/>
            <person name="Raths R."/>
            <person name="Bucking H."/>
        </authorList>
    </citation>
    <scope>NUCLEOTIDE SEQUENCE [LARGE SCALE GENOMIC DNA]</scope>
    <source>
        <strain evidence="1 2">ONC3</strain>
    </source>
</reference>
<evidence type="ECO:0000313" key="2">
    <source>
        <dbReference type="Proteomes" id="UP000297258"/>
    </source>
</evidence>
<dbReference type="Gene3D" id="2.40.70.10">
    <property type="entry name" value="Acid Proteases"/>
    <property type="match status" value="1"/>
</dbReference>
<evidence type="ECO:0008006" key="3">
    <source>
        <dbReference type="Google" id="ProtNLM"/>
    </source>
</evidence>
<evidence type="ECO:0000313" key="1">
    <source>
        <dbReference type="EMBL" id="TFW34053.1"/>
    </source>
</evidence>
<dbReference type="InterPro" id="IPR021109">
    <property type="entry name" value="Peptidase_aspartic_dom_sf"/>
</dbReference>
<dbReference type="EMBL" id="SPUM01000031">
    <property type="protein sequence ID" value="TFW34053.1"/>
    <property type="molecule type" value="Genomic_DNA"/>
</dbReference>
<name>A0A4Y9T2M6_9BURK</name>
<comment type="caution">
    <text evidence="1">The sequence shown here is derived from an EMBL/GenBank/DDBJ whole genome shotgun (WGS) entry which is preliminary data.</text>
</comment>
<dbReference type="SUPFAM" id="SSF50630">
    <property type="entry name" value="Acid proteases"/>
    <property type="match status" value="1"/>
</dbReference>
<dbReference type="Pfam" id="PF13650">
    <property type="entry name" value="Asp_protease_2"/>
    <property type="match status" value="1"/>
</dbReference>
<protein>
    <recommendedName>
        <fullName evidence="3">Aspartyl protease</fullName>
    </recommendedName>
</protein>